<evidence type="ECO:0000313" key="12">
    <source>
        <dbReference type="EMBL" id="KDQ21139.1"/>
    </source>
</evidence>
<dbReference type="InterPro" id="IPR004308">
    <property type="entry name" value="GCS"/>
</dbReference>
<name>A0A067MZU1_BOTB1</name>
<keyword evidence="7 10" id="KW-0067">ATP-binding</keyword>
<accession>A0A067MZU1</accession>
<dbReference type="EMBL" id="KL198016">
    <property type="protein sequence ID" value="KDQ21139.1"/>
    <property type="molecule type" value="Genomic_DNA"/>
</dbReference>
<evidence type="ECO:0000256" key="3">
    <source>
        <dbReference type="ARBA" id="ARBA00012220"/>
    </source>
</evidence>
<evidence type="ECO:0000256" key="4">
    <source>
        <dbReference type="ARBA" id="ARBA00022598"/>
    </source>
</evidence>
<dbReference type="FunCoup" id="A0A067MZU1">
    <property type="interactions" value="232"/>
</dbReference>
<gene>
    <name evidence="12" type="ORF">BOTBODRAFT_25566</name>
</gene>
<sequence length="692" mass="78713">MGLLFQGTPLNWEDTKKFAEHVREHGIAQFLHIWDRLKDRDGDPLLWGDEIEYMVVAFDDSGKNAKLSLRQTEILEALANVVIDLCSNAPAKAGTVPTFHPEYGRYMLEGTPGSPYTGHLPDLLSVERNMRYRRQLIRAHLRSNEIPVTLTSFPRLGVQGVFTEPHFDPSNAKASHSLFLPDEITNPHVRFPTLTANFRRRRGAKNAANVPIFFDTNTPRPFIDPSIPWDRNVFREDSEAKNGAALQDHIYTDAMGFGMGCCCVQVTFQARNVEEARRAYDTLVPVAPIMLALTAASPAYRGYLADVDCRWDVISASMDERTDEERGLKPLKENKYRIHKSRYASVNSYISANFNNRPEYNDIPMPFNETAYAKLRDHGIDDLLAKHIGYLFIRDPLAIYSETLHQDDTVSTDHFENIQSTNWQTLRFKPPPPNTPIGWRVEFRPMEVQITDFENAALSVFVILLSRAILSFDINFYIPMSKVDENMSRAQTRNAAREQKFWFRKEIYPAHTPPLSHTNTPTQTPPWRAGEDDLGINGNARRAQSAGQPSVPHSAEHSRRPSPGASEPKPVDEEYEEMTVDEIINGKDAFPGLLGLVNAYLNSLDVEFEEKQRLHKYLDFVKRRANGSLLTTASWIRNFVRSHPAYKFDSVVSQEINYDLINTLDKIERGDLRADDLLPEDYVGGKIDNGCL</sequence>
<evidence type="ECO:0000256" key="5">
    <source>
        <dbReference type="ARBA" id="ARBA00022684"/>
    </source>
</evidence>
<dbReference type="Pfam" id="PF03074">
    <property type="entry name" value="GCS"/>
    <property type="match status" value="1"/>
</dbReference>
<dbReference type="OrthoDB" id="7939818at2759"/>
<protein>
    <recommendedName>
        <fullName evidence="3 10">Glutamate--cysteine ligase</fullName>
        <ecNumber evidence="3 10">6.3.2.2</ecNumber>
    </recommendedName>
    <alternativeName>
        <fullName evidence="9 10">Gamma-ECS</fullName>
    </alternativeName>
    <alternativeName>
        <fullName evidence="8 10">Gamma-glutamylcysteine synthetase</fullName>
    </alternativeName>
</protein>
<comment type="catalytic activity">
    <reaction evidence="10">
        <text>L-cysteine + L-glutamate + ATP = gamma-L-glutamyl-L-cysteine + ADP + phosphate + H(+)</text>
        <dbReference type="Rhea" id="RHEA:13285"/>
        <dbReference type="ChEBI" id="CHEBI:15378"/>
        <dbReference type="ChEBI" id="CHEBI:29985"/>
        <dbReference type="ChEBI" id="CHEBI:30616"/>
        <dbReference type="ChEBI" id="CHEBI:35235"/>
        <dbReference type="ChEBI" id="CHEBI:43474"/>
        <dbReference type="ChEBI" id="CHEBI:58173"/>
        <dbReference type="ChEBI" id="CHEBI:456216"/>
        <dbReference type="EC" id="6.3.2.2"/>
    </reaction>
</comment>
<keyword evidence="4 10" id="KW-0436">Ligase</keyword>
<proteinExistence type="inferred from homology"/>
<dbReference type="STRING" id="930990.A0A067MZU1"/>
<evidence type="ECO:0000256" key="1">
    <source>
        <dbReference type="ARBA" id="ARBA00005006"/>
    </source>
</evidence>
<dbReference type="Gene3D" id="3.30.590.50">
    <property type="match status" value="2"/>
</dbReference>
<comment type="similarity">
    <text evidence="2 10">Belongs to the glutamate--cysteine ligase type 3 family.</text>
</comment>
<keyword evidence="6 10" id="KW-0547">Nucleotide-binding</keyword>
<feature type="region of interest" description="Disordered" evidence="11">
    <location>
        <begin position="512"/>
        <end position="574"/>
    </location>
</feature>
<dbReference type="UniPathway" id="UPA00142">
    <property type="reaction ID" value="UER00209"/>
</dbReference>
<dbReference type="InParanoid" id="A0A067MZU1"/>
<dbReference type="AlphaFoldDB" id="A0A067MZU1"/>
<evidence type="ECO:0000256" key="6">
    <source>
        <dbReference type="ARBA" id="ARBA00022741"/>
    </source>
</evidence>
<dbReference type="GO" id="GO:0006750">
    <property type="term" value="P:glutathione biosynthetic process"/>
    <property type="evidence" value="ECO:0007669"/>
    <property type="project" value="UniProtKB-UniRule"/>
</dbReference>
<keyword evidence="13" id="KW-1185">Reference proteome</keyword>
<dbReference type="EC" id="6.3.2.2" evidence="3 10"/>
<dbReference type="Gene3D" id="1.10.8.960">
    <property type="match status" value="1"/>
</dbReference>
<dbReference type="Proteomes" id="UP000027195">
    <property type="component" value="Unassembled WGS sequence"/>
</dbReference>
<evidence type="ECO:0000256" key="10">
    <source>
        <dbReference type="RuleBase" id="RU367135"/>
    </source>
</evidence>
<keyword evidence="5 10" id="KW-0317">Glutathione biosynthesis</keyword>
<dbReference type="PANTHER" id="PTHR11164:SF0">
    <property type="entry name" value="GLUTAMATE--CYSTEINE LIGASE CATALYTIC SUBUNIT"/>
    <property type="match status" value="1"/>
</dbReference>
<evidence type="ECO:0000256" key="9">
    <source>
        <dbReference type="ARBA" id="ARBA00032122"/>
    </source>
</evidence>
<evidence type="ECO:0000313" key="13">
    <source>
        <dbReference type="Proteomes" id="UP000027195"/>
    </source>
</evidence>
<evidence type="ECO:0000256" key="2">
    <source>
        <dbReference type="ARBA" id="ARBA00008100"/>
    </source>
</evidence>
<reference evidence="13" key="1">
    <citation type="journal article" date="2014" name="Proc. Natl. Acad. Sci. U.S.A.">
        <title>Extensive sampling of basidiomycete genomes demonstrates inadequacy of the white-rot/brown-rot paradigm for wood decay fungi.</title>
        <authorList>
            <person name="Riley R."/>
            <person name="Salamov A.A."/>
            <person name="Brown D.W."/>
            <person name="Nagy L.G."/>
            <person name="Floudas D."/>
            <person name="Held B.W."/>
            <person name="Levasseur A."/>
            <person name="Lombard V."/>
            <person name="Morin E."/>
            <person name="Otillar R."/>
            <person name="Lindquist E.A."/>
            <person name="Sun H."/>
            <person name="LaButti K.M."/>
            <person name="Schmutz J."/>
            <person name="Jabbour D."/>
            <person name="Luo H."/>
            <person name="Baker S.E."/>
            <person name="Pisabarro A.G."/>
            <person name="Walton J.D."/>
            <person name="Blanchette R.A."/>
            <person name="Henrissat B."/>
            <person name="Martin F."/>
            <person name="Cullen D."/>
            <person name="Hibbett D.S."/>
            <person name="Grigoriev I.V."/>
        </authorList>
    </citation>
    <scope>NUCLEOTIDE SEQUENCE [LARGE SCALE GENOMIC DNA]</scope>
    <source>
        <strain evidence="13">FD-172 SS1</strain>
    </source>
</reference>
<evidence type="ECO:0000256" key="11">
    <source>
        <dbReference type="SAM" id="MobiDB-lite"/>
    </source>
</evidence>
<comment type="pathway">
    <text evidence="1 10">Sulfur metabolism; glutathione biosynthesis; glutathione from L-cysteine and L-glutamate: step 1/2.</text>
</comment>
<evidence type="ECO:0000256" key="8">
    <source>
        <dbReference type="ARBA" id="ARBA00030585"/>
    </source>
</evidence>
<dbReference type="GO" id="GO:0004357">
    <property type="term" value="F:glutamate-cysteine ligase activity"/>
    <property type="evidence" value="ECO:0007669"/>
    <property type="project" value="UniProtKB-UniRule"/>
</dbReference>
<dbReference type="HOGENOM" id="CLU_010467_0_0_1"/>
<evidence type="ECO:0000256" key="7">
    <source>
        <dbReference type="ARBA" id="ARBA00022840"/>
    </source>
</evidence>
<dbReference type="SUPFAM" id="SSF55931">
    <property type="entry name" value="Glutamine synthetase/guanido kinase"/>
    <property type="match status" value="1"/>
</dbReference>
<dbReference type="FunFam" id="3.30.590.50:FF:000002">
    <property type="entry name" value="Glutamate--cysteine ligase catalytic subunit"/>
    <property type="match status" value="1"/>
</dbReference>
<dbReference type="GO" id="GO:0017109">
    <property type="term" value="C:glutamate-cysteine ligase complex"/>
    <property type="evidence" value="ECO:0007669"/>
    <property type="project" value="TreeGrafter"/>
</dbReference>
<dbReference type="GO" id="GO:0005524">
    <property type="term" value="F:ATP binding"/>
    <property type="evidence" value="ECO:0007669"/>
    <property type="project" value="UniProtKB-UniRule"/>
</dbReference>
<organism evidence="12 13">
    <name type="scientific">Botryobasidium botryosum (strain FD-172 SS1)</name>
    <dbReference type="NCBI Taxonomy" id="930990"/>
    <lineage>
        <taxon>Eukaryota</taxon>
        <taxon>Fungi</taxon>
        <taxon>Dikarya</taxon>
        <taxon>Basidiomycota</taxon>
        <taxon>Agaricomycotina</taxon>
        <taxon>Agaricomycetes</taxon>
        <taxon>Cantharellales</taxon>
        <taxon>Botryobasidiaceae</taxon>
        <taxon>Botryobasidium</taxon>
    </lineage>
</organism>
<dbReference type="InterPro" id="IPR014746">
    <property type="entry name" value="Gln_synth/guanido_kin_cat_dom"/>
</dbReference>
<dbReference type="FunFam" id="3.30.590.50:FF:000001">
    <property type="entry name" value="Glutamate-cysteine ligase Gcs1"/>
    <property type="match status" value="1"/>
</dbReference>
<dbReference type="PANTHER" id="PTHR11164">
    <property type="entry name" value="GLUTAMATE CYSTEINE LIGASE"/>
    <property type="match status" value="1"/>
</dbReference>